<evidence type="ECO:0000313" key="3">
    <source>
        <dbReference type="Proteomes" id="UP000614601"/>
    </source>
</evidence>
<reference evidence="2" key="1">
    <citation type="submission" date="2020-09" db="EMBL/GenBank/DDBJ databases">
        <authorList>
            <person name="Kikuchi T."/>
        </authorList>
    </citation>
    <scope>NUCLEOTIDE SEQUENCE</scope>
    <source>
        <strain evidence="2">SH1</strain>
    </source>
</reference>
<proteinExistence type="predicted"/>
<evidence type="ECO:0000256" key="1">
    <source>
        <dbReference type="SAM" id="MobiDB-lite"/>
    </source>
</evidence>
<sequence length="141" mass="16072">MSPEERIVELEQENIILKEDLNRLNRKDETGGGDIEFDCCAGSDVDVGETCVRLLKFLRDVQERNVKSKETILNFMREKGYSVPEEFTEAPAAEDGDENLHKGENNNQNGFKTDSRIYNHLVDVHDALLMVKNQLNISKSD</sequence>
<comment type="caution">
    <text evidence="2">The sequence shown here is derived from an EMBL/GenBank/DDBJ whole genome shotgun (WGS) entry which is preliminary data.</text>
</comment>
<gene>
    <name evidence="2" type="ORF">BOKJ2_LOCUS1570</name>
</gene>
<dbReference type="AlphaFoldDB" id="A0A811JU30"/>
<keyword evidence="3" id="KW-1185">Reference proteome</keyword>
<dbReference type="Proteomes" id="UP000614601">
    <property type="component" value="Unassembled WGS sequence"/>
</dbReference>
<organism evidence="2 3">
    <name type="scientific">Bursaphelenchus okinawaensis</name>
    <dbReference type="NCBI Taxonomy" id="465554"/>
    <lineage>
        <taxon>Eukaryota</taxon>
        <taxon>Metazoa</taxon>
        <taxon>Ecdysozoa</taxon>
        <taxon>Nematoda</taxon>
        <taxon>Chromadorea</taxon>
        <taxon>Rhabditida</taxon>
        <taxon>Tylenchina</taxon>
        <taxon>Tylenchomorpha</taxon>
        <taxon>Aphelenchoidea</taxon>
        <taxon>Aphelenchoididae</taxon>
        <taxon>Bursaphelenchus</taxon>
    </lineage>
</organism>
<feature type="region of interest" description="Disordered" evidence="1">
    <location>
        <begin position="92"/>
        <end position="112"/>
    </location>
</feature>
<protein>
    <submittedName>
        <fullName evidence="2">Uncharacterized protein</fullName>
    </submittedName>
</protein>
<accession>A0A811JU30</accession>
<dbReference type="EMBL" id="CAJFCW020000001">
    <property type="protein sequence ID" value="CAG9083517.1"/>
    <property type="molecule type" value="Genomic_DNA"/>
</dbReference>
<dbReference type="Proteomes" id="UP000783686">
    <property type="component" value="Unassembled WGS sequence"/>
</dbReference>
<evidence type="ECO:0000313" key="2">
    <source>
        <dbReference type="EMBL" id="CAD5206886.1"/>
    </source>
</evidence>
<name>A0A811JU30_9BILA</name>
<dbReference type="OrthoDB" id="10595370at2759"/>
<dbReference type="EMBL" id="CAJFDH010000001">
    <property type="protein sequence ID" value="CAD5206886.1"/>
    <property type="molecule type" value="Genomic_DNA"/>
</dbReference>